<sequence>MRDTWTRVVGALCLLALAGLAFFASVNHRDLPQSARAAEYARGISVSASATYVTLRTLNAFLSSAQEIEVGVSLIGSGSAQPLKVLEPIDDTVERIAAVVFAVMLASGVLAVTMGPLGAVGFAMLGGAAVLWAAVVASGRSRPLGGVPRQLTIYGGFLGLGIPLAFLISGLVADRLVAETWLEHSRIVSEITATVEGVEAESGFRAMMDQVERYQTLAGNLSNRADELVGSLVSLLSVYIFKVLVLPVLLIGGLLVAARRLAVPGHRAA</sequence>
<keyword evidence="1" id="KW-0472">Membrane</keyword>
<keyword evidence="1" id="KW-1133">Transmembrane helix</keyword>
<reference evidence="2 3" key="1">
    <citation type="submission" date="2018-03" db="EMBL/GenBank/DDBJ databases">
        <authorList>
            <person name="Keele B.F."/>
        </authorList>
    </citation>
    <scope>NUCLEOTIDE SEQUENCE [LARGE SCALE GENOMIC DNA]</scope>
    <source>
        <strain evidence="2 3">CECT 8504</strain>
    </source>
</reference>
<evidence type="ECO:0000313" key="2">
    <source>
        <dbReference type="EMBL" id="SPJ25351.1"/>
    </source>
</evidence>
<feature type="transmembrane region" description="Helical" evidence="1">
    <location>
        <begin position="120"/>
        <end position="139"/>
    </location>
</feature>
<dbReference type="AlphaFoldDB" id="A0A2R8BYV7"/>
<accession>A0A2R8BYV7</accession>
<evidence type="ECO:0000256" key="1">
    <source>
        <dbReference type="SAM" id="Phobius"/>
    </source>
</evidence>
<dbReference type="Proteomes" id="UP000244912">
    <property type="component" value="Unassembled WGS sequence"/>
</dbReference>
<keyword evidence="3" id="KW-1185">Reference proteome</keyword>
<dbReference type="OrthoDB" id="7841833at2"/>
<feature type="transmembrane region" description="Helical" evidence="1">
    <location>
        <begin position="96"/>
        <end position="114"/>
    </location>
</feature>
<dbReference type="RefSeq" id="WP_108895148.1">
    <property type="nucleotide sequence ID" value="NZ_ONZF01000008.1"/>
</dbReference>
<protein>
    <submittedName>
        <fullName evidence="2">Uncharacterized protein</fullName>
    </submittedName>
</protein>
<gene>
    <name evidence="2" type="ORF">PAA8504_03202</name>
</gene>
<organism evidence="2 3">
    <name type="scientific">Palleronia abyssalis</name>
    <dbReference type="NCBI Taxonomy" id="1501240"/>
    <lineage>
        <taxon>Bacteria</taxon>
        <taxon>Pseudomonadati</taxon>
        <taxon>Pseudomonadota</taxon>
        <taxon>Alphaproteobacteria</taxon>
        <taxon>Rhodobacterales</taxon>
        <taxon>Roseobacteraceae</taxon>
        <taxon>Palleronia</taxon>
    </lineage>
</organism>
<proteinExistence type="predicted"/>
<dbReference type="EMBL" id="ONZF01000008">
    <property type="protein sequence ID" value="SPJ25351.1"/>
    <property type="molecule type" value="Genomic_DNA"/>
</dbReference>
<feature type="transmembrane region" description="Helical" evidence="1">
    <location>
        <begin position="151"/>
        <end position="173"/>
    </location>
</feature>
<keyword evidence="1" id="KW-0812">Transmembrane</keyword>
<feature type="transmembrane region" description="Helical" evidence="1">
    <location>
        <begin position="236"/>
        <end position="257"/>
    </location>
</feature>
<evidence type="ECO:0000313" key="3">
    <source>
        <dbReference type="Proteomes" id="UP000244912"/>
    </source>
</evidence>
<name>A0A2R8BYV7_9RHOB</name>